<dbReference type="EMBL" id="JUFZ01000030">
    <property type="protein sequence ID" value="KIC10182.1"/>
    <property type="molecule type" value="Genomic_DNA"/>
</dbReference>
<dbReference type="InterPro" id="IPR013196">
    <property type="entry name" value="HTH_11"/>
</dbReference>
<reference evidence="3 5" key="1">
    <citation type="submission" date="2014-12" db="EMBL/GenBank/DDBJ databases">
        <title>Genome sequence of Morococcus cerebrosus.</title>
        <authorList>
            <person name="Shin S.-K."/>
            <person name="Yi H."/>
        </authorList>
    </citation>
    <scope>NUCLEOTIDE SEQUENCE [LARGE SCALE GENOMIC DNA]</scope>
    <source>
        <strain evidence="3 5">CIP 81.93</strain>
    </source>
</reference>
<accession>A0A0C1H805</accession>
<dbReference type="AlphaFoldDB" id="A0A0C1H805"/>
<dbReference type="Pfam" id="PF13280">
    <property type="entry name" value="WYL"/>
    <property type="match status" value="1"/>
</dbReference>
<organism evidence="3 5">
    <name type="scientific">Morococcus cerebrosus</name>
    <dbReference type="NCBI Taxonomy" id="1056807"/>
    <lineage>
        <taxon>Bacteria</taxon>
        <taxon>Pseudomonadati</taxon>
        <taxon>Pseudomonadota</taxon>
        <taxon>Betaproteobacteria</taxon>
        <taxon>Neisseriales</taxon>
        <taxon>Neisseriaceae</taxon>
        <taxon>Morococcus</taxon>
    </lineage>
</organism>
<dbReference type="InterPro" id="IPR026881">
    <property type="entry name" value="WYL_dom"/>
</dbReference>
<dbReference type="PATRIC" id="fig|1056807.3.peg.725"/>
<feature type="domain" description="Helix-turn-helix type 11" evidence="1">
    <location>
        <begin position="7"/>
        <end position="60"/>
    </location>
</feature>
<keyword evidence="3" id="KW-0238">DNA-binding</keyword>
<gene>
    <name evidence="3" type="ORF">MCC93_07530</name>
    <name evidence="4" type="ORF">MON37_01670</name>
</gene>
<dbReference type="PROSITE" id="PS52050">
    <property type="entry name" value="WYL"/>
    <property type="match status" value="1"/>
</dbReference>
<evidence type="ECO:0000313" key="5">
    <source>
        <dbReference type="Proteomes" id="UP000031390"/>
    </source>
</evidence>
<dbReference type="GO" id="GO:0003677">
    <property type="term" value="F:DNA binding"/>
    <property type="evidence" value="ECO:0007669"/>
    <property type="project" value="UniProtKB-KW"/>
</dbReference>
<protein>
    <submittedName>
        <fullName evidence="3">DNA-binding protein</fullName>
    </submittedName>
    <submittedName>
        <fullName evidence="4">YafY family transcriptional regulator</fullName>
    </submittedName>
</protein>
<dbReference type="PANTHER" id="PTHR34580">
    <property type="match status" value="1"/>
</dbReference>
<feature type="domain" description="WYL" evidence="2">
    <location>
        <begin position="140"/>
        <end position="206"/>
    </location>
</feature>
<dbReference type="Gene3D" id="1.10.10.10">
    <property type="entry name" value="Winged helix-like DNA-binding domain superfamily/Winged helix DNA-binding domain"/>
    <property type="match status" value="1"/>
</dbReference>
<evidence type="ECO:0000313" key="4">
    <source>
        <dbReference type="EMBL" id="UNV87677.1"/>
    </source>
</evidence>
<evidence type="ECO:0000313" key="6">
    <source>
        <dbReference type="Proteomes" id="UP000829504"/>
    </source>
</evidence>
<dbReference type="Pfam" id="PF08279">
    <property type="entry name" value="HTH_11"/>
    <property type="match status" value="1"/>
</dbReference>
<dbReference type="InterPro" id="IPR036390">
    <property type="entry name" value="WH_DNA-bd_sf"/>
</dbReference>
<dbReference type="EMBL" id="CP094242">
    <property type="protein sequence ID" value="UNV87677.1"/>
    <property type="molecule type" value="Genomic_DNA"/>
</dbReference>
<dbReference type="InterPro" id="IPR051534">
    <property type="entry name" value="CBASS_pafABC_assoc_protein"/>
</dbReference>
<dbReference type="RefSeq" id="WP_016686667.1">
    <property type="nucleotide sequence ID" value="NZ_CP094242.1"/>
</dbReference>
<sequence length="237" mass="26620">MPSRTDRLLKLLQLLRASRHPKSARLLAQELGISVRSVYRDIDTLRGQGAVIGGEAGVGFVLQQDCNLPPLMFSENELEALMLGMRWAAAHADGEMAEAARSVLGKVHAVLPARLAEQAEAHAVYPINCATTFGHDEEHVLAQVRQALRQEQILSFSYTDVQGQASRRTVWPVALGYWDNVRLLAAWCTLRQAFRHFRCDRIAQIQTGAAYPMPHRLLLQRWRQQEGLDLSAFDLSR</sequence>
<reference evidence="4 6" key="2">
    <citation type="submission" date="2022-03" db="EMBL/GenBank/DDBJ databases">
        <title>Genome sequencing of Morococcus cerebrosus.</title>
        <authorList>
            <person name="Baek M.-G."/>
            <person name="Yi H."/>
        </authorList>
    </citation>
    <scope>NUCLEOTIDE SEQUENCE [LARGE SCALE GENOMIC DNA]</scope>
    <source>
        <strain evidence="4 6">CIP 81.93</strain>
    </source>
</reference>
<evidence type="ECO:0000259" key="2">
    <source>
        <dbReference type="Pfam" id="PF13280"/>
    </source>
</evidence>
<dbReference type="Proteomes" id="UP000031390">
    <property type="component" value="Unassembled WGS sequence"/>
</dbReference>
<dbReference type="InterPro" id="IPR036388">
    <property type="entry name" value="WH-like_DNA-bd_sf"/>
</dbReference>
<evidence type="ECO:0000313" key="3">
    <source>
        <dbReference type="EMBL" id="KIC10182.1"/>
    </source>
</evidence>
<name>A0A0C1H805_9NEIS</name>
<keyword evidence="6" id="KW-1185">Reference proteome</keyword>
<proteinExistence type="predicted"/>
<dbReference type="Proteomes" id="UP000829504">
    <property type="component" value="Chromosome"/>
</dbReference>
<evidence type="ECO:0000259" key="1">
    <source>
        <dbReference type="Pfam" id="PF08279"/>
    </source>
</evidence>
<dbReference type="PANTHER" id="PTHR34580:SF3">
    <property type="entry name" value="PROTEIN PAFB"/>
    <property type="match status" value="1"/>
</dbReference>
<dbReference type="SUPFAM" id="SSF46785">
    <property type="entry name" value="Winged helix' DNA-binding domain"/>
    <property type="match status" value="1"/>
</dbReference>